<name>A0AAD8PJ42_9PEZI</name>
<feature type="signal peptide" evidence="1">
    <location>
        <begin position="1"/>
        <end position="19"/>
    </location>
</feature>
<sequence length="190" mass="20667">MKLSLPTVLAAACAHGAAALHINLYTSTNCNGPFFMCVNWTRNTCCDPNYPSRRFVSVEFTNLDRSRDWELRVYNGGGCTRRTATDGSGGRSSVCFVREPPYTGAGWGNFNRERDVEGGDDDAPVGCRRPQELGFPDGARFNLTFLSRTVPPACHREPINSVSYSVSAPLSGQGSQILRVNSNRGTGPVL</sequence>
<organism evidence="2 3">
    <name type="scientific">Colletotrichum navitas</name>
    <dbReference type="NCBI Taxonomy" id="681940"/>
    <lineage>
        <taxon>Eukaryota</taxon>
        <taxon>Fungi</taxon>
        <taxon>Dikarya</taxon>
        <taxon>Ascomycota</taxon>
        <taxon>Pezizomycotina</taxon>
        <taxon>Sordariomycetes</taxon>
        <taxon>Hypocreomycetidae</taxon>
        <taxon>Glomerellales</taxon>
        <taxon>Glomerellaceae</taxon>
        <taxon>Colletotrichum</taxon>
        <taxon>Colletotrichum graminicola species complex</taxon>
    </lineage>
</organism>
<dbReference type="GeneID" id="85435637"/>
<reference evidence="2" key="1">
    <citation type="submission" date="2021-06" db="EMBL/GenBank/DDBJ databases">
        <title>Comparative genomics, transcriptomics and evolutionary studies reveal genomic signatures of adaptation to plant cell wall in hemibiotrophic fungi.</title>
        <authorList>
            <consortium name="DOE Joint Genome Institute"/>
            <person name="Baroncelli R."/>
            <person name="Diaz J.F."/>
            <person name="Benocci T."/>
            <person name="Peng M."/>
            <person name="Battaglia E."/>
            <person name="Haridas S."/>
            <person name="Andreopoulos W."/>
            <person name="Labutti K."/>
            <person name="Pangilinan J."/>
            <person name="Floch G.L."/>
            <person name="Makela M.R."/>
            <person name="Henrissat B."/>
            <person name="Grigoriev I.V."/>
            <person name="Crouch J.A."/>
            <person name="De Vries R.P."/>
            <person name="Sukno S.A."/>
            <person name="Thon M.R."/>
        </authorList>
    </citation>
    <scope>NUCLEOTIDE SEQUENCE</scope>
    <source>
        <strain evidence="2">CBS 125086</strain>
    </source>
</reference>
<dbReference type="RefSeq" id="XP_060406718.1">
    <property type="nucleotide sequence ID" value="XM_060551397.1"/>
</dbReference>
<evidence type="ECO:0000256" key="1">
    <source>
        <dbReference type="SAM" id="SignalP"/>
    </source>
</evidence>
<feature type="chain" id="PRO_5042073670" evidence="1">
    <location>
        <begin position="20"/>
        <end position="190"/>
    </location>
</feature>
<evidence type="ECO:0000313" key="3">
    <source>
        <dbReference type="Proteomes" id="UP001230504"/>
    </source>
</evidence>
<protein>
    <submittedName>
        <fullName evidence="2">Uncharacterized protein</fullName>
    </submittedName>
</protein>
<proteinExistence type="predicted"/>
<comment type="caution">
    <text evidence="2">The sequence shown here is derived from an EMBL/GenBank/DDBJ whole genome shotgun (WGS) entry which is preliminary data.</text>
</comment>
<dbReference type="EMBL" id="JAHLJV010000277">
    <property type="protein sequence ID" value="KAK1561553.1"/>
    <property type="molecule type" value="Genomic_DNA"/>
</dbReference>
<dbReference type="AlphaFoldDB" id="A0AAD8PJ42"/>
<keyword evidence="3" id="KW-1185">Reference proteome</keyword>
<dbReference type="Proteomes" id="UP001230504">
    <property type="component" value="Unassembled WGS sequence"/>
</dbReference>
<keyword evidence="1" id="KW-0732">Signal</keyword>
<gene>
    <name evidence="2" type="ORF">LY79DRAFT_191834</name>
</gene>
<evidence type="ECO:0000313" key="2">
    <source>
        <dbReference type="EMBL" id="KAK1561553.1"/>
    </source>
</evidence>
<accession>A0AAD8PJ42</accession>